<accession>A0A483CZ02</accession>
<dbReference type="AlphaFoldDB" id="A0A483CZ02"/>
<name>A0A483CZ02_9EURY</name>
<dbReference type="GO" id="GO:0016757">
    <property type="term" value="F:glycosyltransferase activity"/>
    <property type="evidence" value="ECO:0007669"/>
    <property type="project" value="TreeGrafter"/>
</dbReference>
<dbReference type="SUPFAM" id="SSF53756">
    <property type="entry name" value="UDP-Glycosyltransferase/glycogen phosphorylase"/>
    <property type="match status" value="1"/>
</dbReference>
<evidence type="ECO:0000313" key="2">
    <source>
        <dbReference type="Proteomes" id="UP000292580"/>
    </source>
</evidence>
<evidence type="ECO:0000313" key="1">
    <source>
        <dbReference type="EMBL" id="TAJ45179.1"/>
    </source>
</evidence>
<dbReference type="Proteomes" id="UP000292580">
    <property type="component" value="Unassembled WGS sequence"/>
</dbReference>
<keyword evidence="2" id="KW-1185">Reference proteome</keyword>
<dbReference type="InterPro" id="IPR050194">
    <property type="entry name" value="Glycosyltransferase_grp1"/>
</dbReference>
<dbReference type="Pfam" id="PF13692">
    <property type="entry name" value="Glyco_trans_1_4"/>
    <property type="match status" value="1"/>
</dbReference>
<organism evidence="1 2">
    <name type="scientific">Methanofollis fontis</name>
    <dbReference type="NCBI Taxonomy" id="2052832"/>
    <lineage>
        <taxon>Archaea</taxon>
        <taxon>Methanobacteriati</taxon>
        <taxon>Methanobacteriota</taxon>
        <taxon>Stenosarchaea group</taxon>
        <taxon>Methanomicrobia</taxon>
        <taxon>Methanomicrobiales</taxon>
        <taxon>Methanomicrobiaceae</taxon>
        <taxon>Methanofollis</taxon>
    </lineage>
</organism>
<proteinExistence type="predicted"/>
<dbReference type="PANTHER" id="PTHR45947">
    <property type="entry name" value="SULFOQUINOVOSYL TRANSFERASE SQD2"/>
    <property type="match status" value="1"/>
</dbReference>
<dbReference type="PANTHER" id="PTHR45947:SF3">
    <property type="entry name" value="SULFOQUINOVOSYL TRANSFERASE SQD2"/>
    <property type="match status" value="1"/>
</dbReference>
<reference evidence="1 2" key="1">
    <citation type="submission" date="2017-11" db="EMBL/GenBank/DDBJ databases">
        <title>Isolation and Characterization of Methanofollis Species from Methane Seep Offshore SW Taiwan.</title>
        <authorList>
            <person name="Teng N.-H."/>
            <person name="Lai M.-C."/>
            <person name="Chen S.-C."/>
        </authorList>
    </citation>
    <scope>NUCLEOTIDE SEQUENCE [LARGE SCALE GENOMIC DNA]</scope>
    <source>
        <strain evidence="1 2">FWC-SCC2</strain>
    </source>
</reference>
<gene>
    <name evidence="1" type="ORF">CUJ86_00025</name>
</gene>
<comment type="caution">
    <text evidence="1">The sequence shown here is derived from an EMBL/GenBank/DDBJ whole genome shotgun (WGS) entry which is preliminary data.</text>
</comment>
<protein>
    <recommendedName>
        <fullName evidence="3">Glycosyl transferase family 1 domain-containing protein</fullName>
    </recommendedName>
</protein>
<evidence type="ECO:0008006" key="3">
    <source>
        <dbReference type="Google" id="ProtNLM"/>
    </source>
</evidence>
<dbReference type="EMBL" id="PGCL01000001">
    <property type="protein sequence ID" value="TAJ45179.1"/>
    <property type="molecule type" value="Genomic_DNA"/>
</dbReference>
<sequence>MRVCLIGAFSGNPDEGYKNIARHLADYLSRDHELMEVENRHLISAGIWKEMKTFSPDIIHYITAPTQSSFFVLKTAQKICGGDVKTVISALHPRSHDLFSNSFTRRYVQSLKPDLILTQCREIENNFTSAGCKTSRLPNGVDTLRFTPRNQEDRIRMRESLGIDEEKYVILHVGHITRARGIGILRDLQNADRDHQVVIVGSSYFKPDHTLWNDLKQSGCLILNTYFRHIEEIYGLADCYVFPTPPANSIFMPLSVLEAMSCNIPVVSTPFQGLTDHFSEGEGLRFFTEPVDLIRHIEEYQQGVRDTGIREKVLPIDWSVIGRRLEGEYHKVAQEC</sequence>
<dbReference type="Gene3D" id="3.40.50.2000">
    <property type="entry name" value="Glycogen Phosphorylase B"/>
    <property type="match status" value="2"/>
</dbReference>